<evidence type="ECO:0000313" key="3">
    <source>
        <dbReference type="Proteomes" id="UP001634394"/>
    </source>
</evidence>
<feature type="transmembrane region" description="Helical" evidence="1">
    <location>
        <begin position="50"/>
        <end position="72"/>
    </location>
</feature>
<gene>
    <name evidence="2" type="ORF">ACJMK2_002208</name>
</gene>
<sequence>MPGKTVGVCSLFVGFVGATLLTAGMATSYWSKDGTGLWKDCYHNGCRAVQATVVISTVFGIVHALILLYHVVQQVGPDTRRIIMSAFTCALLTVIFGVASITVYAVKLEADHPSFYGWSFALALAGIGIIFLNIFFIVLEGGNQRAAGAYSSI</sequence>
<keyword evidence="1" id="KW-0812">Transmembrane</keyword>
<proteinExistence type="predicted"/>
<protein>
    <submittedName>
        <fullName evidence="2">Uncharacterized protein</fullName>
    </submittedName>
</protein>
<keyword evidence="3" id="KW-1185">Reference proteome</keyword>
<dbReference type="Gene3D" id="1.20.140.150">
    <property type="match status" value="1"/>
</dbReference>
<evidence type="ECO:0000313" key="2">
    <source>
        <dbReference type="EMBL" id="KAL3889886.1"/>
    </source>
</evidence>
<comment type="caution">
    <text evidence="2">The sequence shown here is derived from an EMBL/GenBank/DDBJ whole genome shotgun (WGS) entry which is preliminary data.</text>
</comment>
<accession>A0ABD3XW73</accession>
<reference evidence="2 3" key="1">
    <citation type="submission" date="2024-11" db="EMBL/GenBank/DDBJ databases">
        <title>Chromosome-level genome assembly of the freshwater bivalve Anodonta woodiana.</title>
        <authorList>
            <person name="Chen X."/>
        </authorList>
    </citation>
    <scope>NUCLEOTIDE SEQUENCE [LARGE SCALE GENOMIC DNA]</scope>
    <source>
        <strain evidence="2">MN2024</strain>
        <tissue evidence="2">Gills</tissue>
    </source>
</reference>
<keyword evidence="1" id="KW-1133">Transmembrane helix</keyword>
<feature type="transmembrane region" description="Helical" evidence="1">
    <location>
        <begin position="118"/>
        <end position="139"/>
    </location>
</feature>
<dbReference type="EMBL" id="JBJQND010000001">
    <property type="protein sequence ID" value="KAL3889886.1"/>
    <property type="molecule type" value="Genomic_DNA"/>
</dbReference>
<dbReference type="Proteomes" id="UP001634394">
    <property type="component" value="Unassembled WGS sequence"/>
</dbReference>
<keyword evidence="1" id="KW-0472">Membrane</keyword>
<name>A0ABD3XW73_SINWO</name>
<dbReference type="AlphaFoldDB" id="A0ABD3XW73"/>
<organism evidence="2 3">
    <name type="scientific">Sinanodonta woodiana</name>
    <name type="common">Chinese pond mussel</name>
    <name type="synonym">Anodonta woodiana</name>
    <dbReference type="NCBI Taxonomy" id="1069815"/>
    <lineage>
        <taxon>Eukaryota</taxon>
        <taxon>Metazoa</taxon>
        <taxon>Spiralia</taxon>
        <taxon>Lophotrochozoa</taxon>
        <taxon>Mollusca</taxon>
        <taxon>Bivalvia</taxon>
        <taxon>Autobranchia</taxon>
        <taxon>Heteroconchia</taxon>
        <taxon>Palaeoheterodonta</taxon>
        <taxon>Unionida</taxon>
        <taxon>Unionoidea</taxon>
        <taxon>Unionidae</taxon>
        <taxon>Unioninae</taxon>
        <taxon>Sinanodonta</taxon>
    </lineage>
</organism>
<feature type="transmembrane region" description="Helical" evidence="1">
    <location>
        <begin position="84"/>
        <end position="106"/>
    </location>
</feature>
<evidence type="ECO:0000256" key="1">
    <source>
        <dbReference type="SAM" id="Phobius"/>
    </source>
</evidence>